<keyword evidence="2" id="KW-1185">Reference proteome</keyword>
<evidence type="ECO:0000313" key="1">
    <source>
        <dbReference type="EMBL" id="KAL3281394.1"/>
    </source>
</evidence>
<gene>
    <name evidence="1" type="ORF">HHI36_004604</name>
</gene>
<dbReference type="AlphaFoldDB" id="A0ABD2NSB6"/>
<evidence type="ECO:0000313" key="2">
    <source>
        <dbReference type="Proteomes" id="UP001516400"/>
    </source>
</evidence>
<proteinExistence type="predicted"/>
<dbReference type="EMBL" id="JABFTP020000144">
    <property type="protein sequence ID" value="KAL3281394.1"/>
    <property type="molecule type" value="Genomic_DNA"/>
</dbReference>
<dbReference type="Proteomes" id="UP001516400">
    <property type="component" value="Unassembled WGS sequence"/>
</dbReference>
<sequence length="165" mass="19182">MQKDLDLETRLANTYAQQLKRAFPPVPERQEKKIKCQIGTSKEMSVSTGEFQGRRMKEKRGWIFLSRVKDTVTEDIIKQHIVQRLNLNSKEEVIVQNIETYHKVKDNKCFQIGVSFQFKDTVYENSFWPTGVLFSRYNFSLQPCSTGTNQNKTNFQLAVPSQGQP</sequence>
<protein>
    <submittedName>
        <fullName evidence="1">Uncharacterized protein</fullName>
    </submittedName>
</protein>
<accession>A0ABD2NSB6</accession>
<reference evidence="1 2" key="1">
    <citation type="journal article" date="2021" name="BMC Biol.">
        <title>Horizontally acquired antibacterial genes associated with adaptive radiation of ladybird beetles.</title>
        <authorList>
            <person name="Li H.S."/>
            <person name="Tang X.F."/>
            <person name="Huang Y.H."/>
            <person name="Xu Z.Y."/>
            <person name="Chen M.L."/>
            <person name="Du X.Y."/>
            <person name="Qiu B.Y."/>
            <person name="Chen P.T."/>
            <person name="Zhang W."/>
            <person name="Slipinski A."/>
            <person name="Escalona H.E."/>
            <person name="Waterhouse R.M."/>
            <person name="Zwick A."/>
            <person name="Pang H."/>
        </authorList>
    </citation>
    <scope>NUCLEOTIDE SEQUENCE [LARGE SCALE GENOMIC DNA]</scope>
    <source>
        <strain evidence="1">SYSU2018</strain>
    </source>
</reference>
<comment type="caution">
    <text evidence="1">The sequence shown here is derived from an EMBL/GenBank/DDBJ whole genome shotgun (WGS) entry which is preliminary data.</text>
</comment>
<name>A0ABD2NSB6_9CUCU</name>
<organism evidence="1 2">
    <name type="scientific">Cryptolaemus montrouzieri</name>
    <dbReference type="NCBI Taxonomy" id="559131"/>
    <lineage>
        <taxon>Eukaryota</taxon>
        <taxon>Metazoa</taxon>
        <taxon>Ecdysozoa</taxon>
        <taxon>Arthropoda</taxon>
        <taxon>Hexapoda</taxon>
        <taxon>Insecta</taxon>
        <taxon>Pterygota</taxon>
        <taxon>Neoptera</taxon>
        <taxon>Endopterygota</taxon>
        <taxon>Coleoptera</taxon>
        <taxon>Polyphaga</taxon>
        <taxon>Cucujiformia</taxon>
        <taxon>Coccinelloidea</taxon>
        <taxon>Coccinellidae</taxon>
        <taxon>Scymninae</taxon>
        <taxon>Scymnini</taxon>
        <taxon>Cryptolaemus</taxon>
    </lineage>
</organism>